<evidence type="ECO:0000313" key="1">
    <source>
        <dbReference type="EMBL" id="PIN21782.1"/>
    </source>
</evidence>
<name>A0A2G9HW97_9LAMI</name>
<proteinExistence type="predicted"/>
<protein>
    <submittedName>
        <fullName evidence="1">Uncharacterized protein</fullName>
    </submittedName>
</protein>
<evidence type="ECO:0000313" key="2">
    <source>
        <dbReference type="Proteomes" id="UP000231279"/>
    </source>
</evidence>
<dbReference type="AlphaFoldDB" id="A0A2G9HW97"/>
<reference evidence="2" key="1">
    <citation type="journal article" date="2018" name="Gigascience">
        <title>Genome assembly of the Pink Ipe (Handroanthus impetiginosus, Bignoniaceae), a highly valued, ecologically keystone Neotropical timber forest tree.</title>
        <authorList>
            <person name="Silva-Junior O.B."/>
            <person name="Grattapaglia D."/>
            <person name="Novaes E."/>
            <person name="Collevatti R.G."/>
        </authorList>
    </citation>
    <scope>NUCLEOTIDE SEQUENCE [LARGE SCALE GENOMIC DNA]</scope>
    <source>
        <strain evidence="2">cv. UFG-1</strain>
    </source>
</reference>
<keyword evidence="2" id="KW-1185">Reference proteome</keyword>
<gene>
    <name evidence="1" type="ORF">CDL12_05514</name>
</gene>
<sequence length="117" mass="13128">MVKLAATVGMGNNLSSVSAPLLPSPLGFNPIRRCFCVVKSSLLIPARIQGRLFTPKVRASSATVVETKPVILSLFVCLFLFSEYEFLYSFFKFSVFVLIYCNLMSRYRGCSAFLFYL</sequence>
<dbReference type="EMBL" id="NKXS01000884">
    <property type="protein sequence ID" value="PIN21782.1"/>
    <property type="molecule type" value="Genomic_DNA"/>
</dbReference>
<dbReference type="Proteomes" id="UP000231279">
    <property type="component" value="Unassembled WGS sequence"/>
</dbReference>
<organism evidence="1 2">
    <name type="scientific">Handroanthus impetiginosus</name>
    <dbReference type="NCBI Taxonomy" id="429701"/>
    <lineage>
        <taxon>Eukaryota</taxon>
        <taxon>Viridiplantae</taxon>
        <taxon>Streptophyta</taxon>
        <taxon>Embryophyta</taxon>
        <taxon>Tracheophyta</taxon>
        <taxon>Spermatophyta</taxon>
        <taxon>Magnoliopsida</taxon>
        <taxon>eudicotyledons</taxon>
        <taxon>Gunneridae</taxon>
        <taxon>Pentapetalae</taxon>
        <taxon>asterids</taxon>
        <taxon>lamiids</taxon>
        <taxon>Lamiales</taxon>
        <taxon>Bignoniaceae</taxon>
        <taxon>Crescentiina</taxon>
        <taxon>Tabebuia alliance</taxon>
        <taxon>Handroanthus</taxon>
    </lineage>
</organism>
<accession>A0A2G9HW97</accession>
<comment type="caution">
    <text evidence="1">The sequence shown here is derived from an EMBL/GenBank/DDBJ whole genome shotgun (WGS) entry which is preliminary data.</text>
</comment>
<dbReference type="STRING" id="429701.A0A2G9HW97"/>